<keyword evidence="1" id="KW-0812">Transmembrane</keyword>
<dbReference type="eggNOG" id="ENOG502QW4V">
    <property type="taxonomic scope" value="Eukaryota"/>
</dbReference>
<dbReference type="InterPro" id="IPR043729">
    <property type="entry name" value="DUF5672"/>
</dbReference>
<name>A0A0A1V2U4_9HYPO</name>
<comment type="caution">
    <text evidence="3">The sequence shown here is derived from an EMBL/GenBank/DDBJ whole genome shotgun (WGS) entry which is preliminary data.</text>
</comment>
<keyword evidence="1" id="KW-0472">Membrane</keyword>
<reference evidence="3 4" key="1">
    <citation type="submission" date="2014-02" db="EMBL/GenBank/DDBJ databases">
        <title>The genome sequence of the entomopathogenic fungus Metarhizium robertsii ARSEF 2575.</title>
        <authorList>
            <person name="Giuliano Garisto Donzelli B."/>
            <person name="Roe B.A."/>
            <person name="Macmil S.L."/>
            <person name="Krasnoff S.B."/>
            <person name="Gibson D.M."/>
        </authorList>
    </citation>
    <scope>NUCLEOTIDE SEQUENCE [LARGE SCALE GENOMIC DNA]</scope>
    <source>
        <strain evidence="3 4">ARSEF 2575</strain>
    </source>
</reference>
<accession>A0A0A1V2U4</accession>
<dbReference type="AlphaFoldDB" id="A0A0A1V2U4"/>
<gene>
    <name evidence="3" type="ORF">X797_001572</name>
</gene>
<dbReference type="Proteomes" id="UP000030151">
    <property type="component" value="Unassembled WGS sequence"/>
</dbReference>
<proteinExistence type="predicted"/>
<evidence type="ECO:0000313" key="3">
    <source>
        <dbReference type="EMBL" id="EXV03903.1"/>
    </source>
</evidence>
<feature type="domain" description="DUF5672" evidence="2">
    <location>
        <begin position="128"/>
        <end position="253"/>
    </location>
</feature>
<evidence type="ECO:0000313" key="4">
    <source>
        <dbReference type="Proteomes" id="UP000030151"/>
    </source>
</evidence>
<sequence length="363" mass="41163">MMKVFKLPRYTATITKQLGLLFGIFLISIWWVIVPLGQHSIPPGFPLHVQDAWTKISDVPREVVGPFNASKLALMVESRPLPRLAPLILHTMAVVPPDWRFLFIGSSKSVYSVGKSKAIQFHKNSGKLELMKVPEPWKLESPEDESRLLTDARLYEEVLPDVEWILKFGHDGILCANSAVSLDEWLSWSWAGALRRKAHGDRLSDTGGLSLRRASAVRRILSFQRRRNNSEPEDVWFRKRIAALPGEKVASNFHGIISADHVFPRELMGYHVTAWNTWPDRGARTNRNMKQILEYCPELSMILDMSLDEGDIPATAVRERKKPSVEAKTKHDGIYVVKDDDKVKSKGLIYPPQPAPLPLLHSE</sequence>
<evidence type="ECO:0000256" key="1">
    <source>
        <dbReference type="SAM" id="Phobius"/>
    </source>
</evidence>
<organism evidence="3 4">
    <name type="scientific">Metarhizium robertsii</name>
    <dbReference type="NCBI Taxonomy" id="568076"/>
    <lineage>
        <taxon>Eukaryota</taxon>
        <taxon>Fungi</taxon>
        <taxon>Dikarya</taxon>
        <taxon>Ascomycota</taxon>
        <taxon>Pezizomycotina</taxon>
        <taxon>Sordariomycetes</taxon>
        <taxon>Hypocreomycetidae</taxon>
        <taxon>Hypocreales</taxon>
        <taxon>Clavicipitaceae</taxon>
        <taxon>Metarhizium</taxon>
    </lineage>
</organism>
<dbReference type="Pfam" id="PF18922">
    <property type="entry name" value="DUF5672"/>
    <property type="match status" value="1"/>
</dbReference>
<feature type="transmembrane region" description="Helical" evidence="1">
    <location>
        <begin position="20"/>
        <end position="37"/>
    </location>
</feature>
<dbReference type="OrthoDB" id="10025998at2759"/>
<dbReference type="HOGENOM" id="CLU_048589_0_0_1"/>
<protein>
    <recommendedName>
        <fullName evidence="2">DUF5672 domain-containing protein</fullName>
    </recommendedName>
</protein>
<evidence type="ECO:0000259" key="2">
    <source>
        <dbReference type="Pfam" id="PF18922"/>
    </source>
</evidence>
<keyword evidence="1" id="KW-1133">Transmembrane helix</keyword>
<dbReference type="EMBL" id="JELW01000002">
    <property type="protein sequence ID" value="EXV03903.1"/>
    <property type="molecule type" value="Genomic_DNA"/>
</dbReference>